<reference evidence="2 3" key="1">
    <citation type="submission" date="2013-08" db="EMBL/GenBank/DDBJ databases">
        <title>Genome sequencing of Lysobacter.</title>
        <authorList>
            <person name="Zhang S."/>
            <person name="Wang G."/>
        </authorList>
    </citation>
    <scope>NUCLEOTIDE SEQUENCE [LARGE SCALE GENOMIC DNA]</scope>
    <source>
        <strain evidence="2 3">GH1-9</strain>
    </source>
</reference>
<name>A0A0A0EYL4_9GAMM</name>
<dbReference type="PANTHER" id="PTHR34387:SF1">
    <property type="entry name" value="PERIPLASMIC IMMUNOGENIC PROTEIN"/>
    <property type="match status" value="1"/>
</dbReference>
<evidence type="ECO:0000313" key="2">
    <source>
        <dbReference type="EMBL" id="KGM56051.1"/>
    </source>
</evidence>
<comment type="caution">
    <text evidence="2">The sequence shown here is derived from an EMBL/GenBank/DDBJ whole genome shotgun (WGS) entry which is preliminary data.</text>
</comment>
<keyword evidence="1" id="KW-0732">Signal</keyword>
<dbReference type="RefSeq" id="WP_036134310.1">
    <property type="nucleotide sequence ID" value="NZ_AVPU01000002.1"/>
</dbReference>
<feature type="chain" id="PRO_5001961920" evidence="1">
    <location>
        <begin position="32"/>
        <end position="249"/>
    </location>
</feature>
<dbReference type="GO" id="GO:0006974">
    <property type="term" value="P:DNA damage response"/>
    <property type="evidence" value="ECO:0007669"/>
    <property type="project" value="TreeGrafter"/>
</dbReference>
<dbReference type="PANTHER" id="PTHR34387">
    <property type="entry name" value="SLR1258 PROTEIN"/>
    <property type="match status" value="1"/>
</dbReference>
<dbReference type="Gene3D" id="3.30.70.2970">
    <property type="entry name" value="Protein of unknown function (DUF541), domain 2"/>
    <property type="match status" value="1"/>
</dbReference>
<sequence length="249" mass="26233">MIRTPFRSTLRPLALAAALALGATATMTASAQNAPHMMTTDGTLLSVSAQAEAKRVPDIATVSTGVVTQAADANSAMRANAEQMAKVIAAIKAAGVAERDIQTSGISLGPQYHYTPDKPPVITGYQATNTVTITARDISKLGKLLDALVATGANQVYGPNFDVDDKESAYDEARRNAIKKAQQRAEMYAKTLGMRVRRIVSISEGGGMGRPGPIPMMAMARAEKAADTQVEPGETTLSVNLDVVFELGR</sequence>
<proteinExistence type="predicted"/>
<dbReference type="AlphaFoldDB" id="A0A0A0EYL4"/>
<dbReference type="Proteomes" id="UP000029998">
    <property type="component" value="Unassembled WGS sequence"/>
</dbReference>
<gene>
    <name evidence="2" type="ORF">N800_10555</name>
</gene>
<dbReference type="EMBL" id="AVPU01000002">
    <property type="protein sequence ID" value="KGM56051.1"/>
    <property type="molecule type" value="Genomic_DNA"/>
</dbReference>
<feature type="signal peptide" evidence="1">
    <location>
        <begin position="1"/>
        <end position="31"/>
    </location>
</feature>
<evidence type="ECO:0000313" key="3">
    <source>
        <dbReference type="Proteomes" id="UP000029998"/>
    </source>
</evidence>
<dbReference type="Pfam" id="PF04402">
    <property type="entry name" value="SIMPL"/>
    <property type="match status" value="1"/>
</dbReference>
<accession>A0A0A0EYL4</accession>
<evidence type="ECO:0000256" key="1">
    <source>
        <dbReference type="SAM" id="SignalP"/>
    </source>
</evidence>
<keyword evidence="3" id="KW-1185">Reference proteome</keyword>
<dbReference type="InterPro" id="IPR052022">
    <property type="entry name" value="26kDa_periplasmic_antigen"/>
</dbReference>
<organism evidence="2 3">
    <name type="scientific">Lysobacter daejeonensis GH1-9</name>
    <dbReference type="NCBI Taxonomy" id="1385517"/>
    <lineage>
        <taxon>Bacteria</taxon>
        <taxon>Pseudomonadati</taxon>
        <taxon>Pseudomonadota</taxon>
        <taxon>Gammaproteobacteria</taxon>
        <taxon>Lysobacterales</taxon>
        <taxon>Lysobacteraceae</taxon>
        <taxon>Aerolutibacter</taxon>
    </lineage>
</organism>
<dbReference type="eggNOG" id="COG2968">
    <property type="taxonomic scope" value="Bacteria"/>
</dbReference>
<dbReference type="Gene3D" id="3.30.110.170">
    <property type="entry name" value="Protein of unknown function (DUF541), domain 1"/>
    <property type="match status" value="1"/>
</dbReference>
<dbReference type="InterPro" id="IPR007497">
    <property type="entry name" value="SIMPL/DUF541"/>
</dbReference>
<protein>
    <submittedName>
        <fullName evidence="2">Membrane protein</fullName>
    </submittedName>
</protein>
<dbReference type="OrthoDB" id="9813144at2"/>